<feature type="chain" id="PRO_5045113620" evidence="4">
    <location>
        <begin position="22"/>
        <end position="361"/>
    </location>
</feature>
<evidence type="ECO:0000256" key="1">
    <source>
        <dbReference type="ARBA" id="ARBA00004196"/>
    </source>
</evidence>
<accession>A0A1H3PUW9</accession>
<gene>
    <name evidence="6" type="ORF">SAMN05444412_10537</name>
</gene>
<dbReference type="Gene3D" id="1.10.287.470">
    <property type="entry name" value="Helix hairpin bin"/>
    <property type="match status" value="1"/>
</dbReference>
<dbReference type="SUPFAM" id="SSF111369">
    <property type="entry name" value="HlyD-like secretion proteins"/>
    <property type="match status" value="1"/>
</dbReference>
<evidence type="ECO:0000256" key="4">
    <source>
        <dbReference type="SAM" id="SignalP"/>
    </source>
</evidence>
<evidence type="ECO:0000313" key="7">
    <source>
        <dbReference type="Proteomes" id="UP000199663"/>
    </source>
</evidence>
<dbReference type="RefSeq" id="WP_019599514.1">
    <property type="nucleotide sequence ID" value="NZ_FNQC01000005.1"/>
</dbReference>
<feature type="domain" description="YknX-like beta-barrel" evidence="5">
    <location>
        <begin position="230"/>
        <end position="278"/>
    </location>
</feature>
<comment type="subcellular location">
    <subcellularLocation>
        <location evidence="1">Cell envelope</location>
    </subcellularLocation>
</comment>
<evidence type="ECO:0000313" key="6">
    <source>
        <dbReference type="EMBL" id="SDZ04917.1"/>
    </source>
</evidence>
<keyword evidence="2 3" id="KW-0175">Coiled coil</keyword>
<dbReference type="Gene3D" id="2.40.420.20">
    <property type="match status" value="1"/>
</dbReference>
<dbReference type="PANTHER" id="PTHR32347">
    <property type="entry name" value="EFFLUX SYSTEM COMPONENT YKNX-RELATED"/>
    <property type="match status" value="1"/>
</dbReference>
<evidence type="ECO:0000259" key="5">
    <source>
        <dbReference type="Pfam" id="PF25990"/>
    </source>
</evidence>
<feature type="coiled-coil region" evidence="3">
    <location>
        <begin position="99"/>
        <end position="126"/>
    </location>
</feature>
<comment type="caution">
    <text evidence="6">The sequence shown here is derived from an EMBL/GenBank/DDBJ whole genome shotgun (WGS) entry which is preliminary data.</text>
</comment>
<feature type="signal peptide" evidence="4">
    <location>
        <begin position="1"/>
        <end position="21"/>
    </location>
</feature>
<protein>
    <submittedName>
        <fullName evidence="6">Multidrug efflux pump subunit AcrA (Membrane-fusion protein)</fullName>
    </submittedName>
</protein>
<name>A0A1H3PUW9_9BACT</name>
<dbReference type="InterPro" id="IPR050465">
    <property type="entry name" value="UPF0194_transport"/>
</dbReference>
<organism evidence="6 7">
    <name type="scientific">Rhodonellum ikkaensis</name>
    <dbReference type="NCBI Taxonomy" id="336829"/>
    <lineage>
        <taxon>Bacteria</taxon>
        <taxon>Pseudomonadati</taxon>
        <taxon>Bacteroidota</taxon>
        <taxon>Cytophagia</taxon>
        <taxon>Cytophagales</taxon>
        <taxon>Cytophagaceae</taxon>
        <taxon>Rhodonellum</taxon>
    </lineage>
</organism>
<dbReference type="InterPro" id="IPR058636">
    <property type="entry name" value="Beta-barrel_YknX"/>
</dbReference>
<proteinExistence type="predicted"/>
<dbReference type="PANTHER" id="PTHR32347:SF14">
    <property type="entry name" value="EFFLUX SYSTEM COMPONENT YKNX-RELATED"/>
    <property type="match status" value="1"/>
</dbReference>
<dbReference type="Gene3D" id="2.40.30.170">
    <property type="match status" value="1"/>
</dbReference>
<dbReference type="Gene3D" id="2.40.50.100">
    <property type="match status" value="1"/>
</dbReference>
<dbReference type="Pfam" id="PF25990">
    <property type="entry name" value="Beta-barrel_YknX"/>
    <property type="match status" value="1"/>
</dbReference>
<reference evidence="6 7" key="1">
    <citation type="submission" date="2016-10" db="EMBL/GenBank/DDBJ databases">
        <authorList>
            <person name="Varghese N."/>
            <person name="Submissions S."/>
        </authorList>
    </citation>
    <scope>NUCLEOTIDE SEQUENCE [LARGE SCALE GENOMIC DNA]</scope>
    <source>
        <strain evidence="6 7">DSM 17997</strain>
    </source>
</reference>
<dbReference type="PROSITE" id="PS51257">
    <property type="entry name" value="PROKAR_LIPOPROTEIN"/>
    <property type="match status" value="1"/>
</dbReference>
<dbReference type="Proteomes" id="UP000199663">
    <property type="component" value="Unassembled WGS sequence"/>
</dbReference>
<evidence type="ECO:0000256" key="3">
    <source>
        <dbReference type="SAM" id="Coils"/>
    </source>
</evidence>
<keyword evidence="4" id="KW-0732">Signal</keyword>
<keyword evidence="7" id="KW-1185">Reference proteome</keyword>
<evidence type="ECO:0000256" key="2">
    <source>
        <dbReference type="ARBA" id="ARBA00023054"/>
    </source>
</evidence>
<sequence>MKPTLVSCFLLIFLLSSCGNSSQKTNPKREHISESVYASGIVRSQNQYQAYANASGLIQEIFVREGDSVDVGTPILAIYNESAKLNRENAELARLFADRKTNQSKLKDLEINIQLAKNRLQNDSLLWVRQQRLHERGIGSLIELEQRKLAFDNSQTAYQSSLLRYEDQERQIDFNDKNASKNLAISKVLESDFILRSKVKGRIYALLREKGEMVGIQTPLAVIGSDREFVIEMQVDEYDIVKVAVGQKILVSMDSYRGETFEAMISQINPLMDQNSKSFTVEGKFVRKPAVLYPNLTLEANILIQSKENALTLPRSYIYRDRYAIKSDGDTVAVVLGLRDFQKAEILEGLGENDQVIKVEK</sequence>
<dbReference type="EMBL" id="FNQC01000005">
    <property type="protein sequence ID" value="SDZ04917.1"/>
    <property type="molecule type" value="Genomic_DNA"/>
</dbReference>